<sequence length="76" mass="8969">MFPYLDLSPLSDAEDATWRSKTGFYSEHDDAVKMRAMKLRETLRKDGSILRKVLEAKRGFGHAWCFYEGFNKRQQH</sequence>
<dbReference type="VEuPathDB" id="FungiDB:A1O9_12552"/>
<dbReference type="OrthoDB" id="496981at2759"/>
<organism evidence="1 2">
    <name type="scientific">Exophiala aquamarina CBS 119918</name>
    <dbReference type="NCBI Taxonomy" id="1182545"/>
    <lineage>
        <taxon>Eukaryota</taxon>
        <taxon>Fungi</taxon>
        <taxon>Dikarya</taxon>
        <taxon>Ascomycota</taxon>
        <taxon>Pezizomycotina</taxon>
        <taxon>Eurotiomycetes</taxon>
        <taxon>Chaetothyriomycetidae</taxon>
        <taxon>Chaetothyriales</taxon>
        <taxon>Herpotrichiellaceae</taxon>
        <taxon>Exophiala</taxon>
    </lineage>
</organism>
<gene>
    <name evidence="1" type="ORF">A1O9_12552</name>
</gene>
<comment type="caution">
    <text evidence="1">The sequence shown here is derived from an EMBL/GenBank/DDBJ whole genome shotgun (WGS) entry which is preliminary data.</text>
</comment>
<reference evidence="1 2" key="1">
    <citation type="submission" date="2013-03" db="EMBL/GenBank/DDBJ databases">
        <title>The Genome Sequence of Exophiala aquamarina CBS 119918.</title>
        <authorList>
            <consortium name="The Broad Institute Genomics Platform"/>
            <person name="Cuomo C."/>
            <person name="de Hoog S."/>
            <person name="Gorbushina A."/>
            <person name="Walker B."/>
            <person name="Young S.K."/>
            <person name="Zeng Q."/>
            <person name="Gargeya S."/>
            <person name="Fitzgerald M."/>
            <person name="Haas B."/>
            <person name="Abouelleil A."/>
            <person name="Allen A.W."/>
            <person name="Alvarado L."/>
            <person name="Arachchi H.M."/>
            <person name="Berlin A.M."/>
            <person name="Chapman S.B."/>
            <person name="Gainer-Dewar J."/>
            <person name="Goldberg J."/>
            <person name="Griggs A."/>
            <person name="Gujja S."/>
            <person name="Hansen M."/>
            <person name="Howarth C."/>
            <person name="Imamovic A."/>
            <person name="Ireland A."/>
            <person name="Larimer J."/>
            <person name="McCowan C."/>
            <person name="Murphy C."/>
            <person name="Pearson M."/>
            <person name="Poon T.W."/>
            <person name="Priest M."/>
            <person name="Roberts A."/>
            <person name="Saif S."/>
            <person name="Shea T."/>
            <person name="Sisk P."/>
            <person name="Sykes S."/>
            <person name="Wortman J."/>
            <person name="Nusbaum C."/>
            <person name="Birren B."/>
        </authorList>
    </citation>
    <scope>NUCLEOTIDE SEQUENCE [LARGE SCALE GENOMIC DNA]</scope>
    <source>
        <strain evidence="1 2">CBS 119918</strain>
    </source>
</reference>
<protein>
    <submittedName>
        <fullName evidence="1">Uncharacterized protein</fullName>
    </submittedName>
</protein>
<dbReference type="Proteomes" id="UP000027920">
    <property type="component" value="Unassembled WGS sequence"/>
</dbReference>
<evidence type="ECO:0000313" key="2">
    <source>
        <dbReference type="Proteomes" id="UP000027920"/>
    </source>
</evidence>
<proteinExistence type="predicted"/>
<dbReference type="HOGENOM" id="CLU_2654504_0_0_1"/>
<name>A0A072NWJ0_9EURO</name>
<keyword evidence="2" id="KW-1185">Reference proteome</keyword>
<dbReference type="GeneID" id="25287446"/>
<evidence type="ECO:0000313" key="1">
    <source>
        <dbReference type="EMBL" id="KEF51403.1"/>
    </source>
</evidence>
<dbReference type="EMBL" id="AMGV01000024">
    <property type="protein sequence ID" value="KEF51403.1"/>
    <property type="molecule type" value="Genomic_DNA"/>
</dbReference>
<accession>A0A072NWJ0</accession>
<dbReference type="RefSeq" id="XP_013253993.1">
    <property type="nucleotide sequence ID" value="XM_013398539.1"/>
</dbReference>
<dbReference type="AlphaFoldDB" id="A0A072NWJ0"/>